<dbReference type="GO" id="GO:0016787">
    <property type="term" value="F:hydrolase activity"/>
    <property type="evidence" value="ECO:0007669"/>
    <property type="project" value="UniProtKB-KW"/>
</dbReference>
<organism evidence="3 4">
    <name type="scientific">Neurospora intermedia</name>
    <dbReference type="NCBI Taxonomy" id="5142"/>
    <lineage>
        <taxon>Eukaryota</taxon>
        <taxon>Fungi</taxon>
        <taxon>Dikarya</taxon>
        <taxon>Ascomycota</taxon>
        <taxon>Pezizomycotina</taxon>
        <taxon>Sordariomycetes</taxon>
        <taxon>Sordariomycetidae</taxon>
        <taxon>Sordariales</taxon>
        <taxon>Sordariaceae</taxon>
        <taxon>Neurospora</taxon>
    </lineage>
</organism>
<dbReference type="SUPFAM" id="SSF53474">
    <property type="entry name" value="alpha/beta-Hydrolases"/>
    <property type="match status" value="1"/>
</dbReference>
<evidence type="ECO:0000313" key="3">
    <source>
        <dbReference type="EMBL" id="KAL0465160.1"/>
    </source>
</evidence>
<protein>
    <submittedName>
        <fullName evidence="3">Alpha/Beta hydrolase protein</fullName>
    </submittedName>
</protein>
<evidence type="ECO:0000256" key="1">
    <source>
        <dbReference type="ARBA" id="ARBA00022801"/>
    </source>
</evidence>
<proteinExistence type="predicted"/>
<dbReference type="PANTHER" id="PTHR48081">
    <property type="entry name" value="AB HYDROLASE SUPERFAMILY PROTEIN C4A8.06C"/>
    <property type="match status" value="1"/>
</dbReference>
<dbReference type="Proteomes" id="UP001451303">
    <property type="component" value="Unassembled WGS sequence"/>
</dbReference>
<gene>
    <name evidence="3" type="ORF">QR685DRAFT_548922</name>
</gene>
<dbReference type="InterPro" id="IPR013094">
    <property type="entry name" value="AB_hydrolase_3"/>
</dbReference>
<dbReference type="Pfam" id="PF07859">
    <property type="entry name" value="Abhydrolase_3"/>
    <property type="match status" value="1"/>
</dbReference>
<name>A0ABR3CXJ4_NEUIN</name>
<comment type="caution">
    <text evidence="3">The sequence shown here is derived from an EMBL/GenBank/DDBJ whole genome shotgun (WGS) entry which is preliminary data.</text>
</comment>
<keyword evidence="4" id="KW-1185">Reference proteome</keyword>
<feature type="domain" description="Alpha/beta hydrolase fold-3" evidence="2">
    <location>
        <begin position="107"/>
        <end position="319"/>
    </location>
</feature>
<dbReference type="EMBL" id="JAVLET010000019">
    <property type="protein sequence ID" value="KAL0465160.1"/>
    <property type="molecule type" value="Genomic_DNA"/>
</dbReference>
<dbReference type="InterPro" id="IPR050300">
    <property type="entry name" value="GDXG_lipolytic_enzyme"/>
</dbReference>
<accession>A0ABR3CXJ4</accession>
<dbReference type="PANTHER" id="PTHR48081:SF8">
    <property type="entry name" value="ALPHA_BETA HYDROLASE FOLD-3 DOMAIN-CONTAINING PROTEIN-RELATED"/>
    <property type="match status" value="1"/>
</dbReference>
<keyword evidence="1 3" id="KW-0378">Hydrolase</keyword>
<sequence length="348" mass="38821">MASQEEPGSNIPPHILSKLNPDFVPFFRDVLSKRPRDVTIEELRARPEKYRAPTAIDTSKCERVTDYEVISEDGATVPVRVYHPDPDKHGDGPYPVHMNHHGVNGLGGGFVIGDLFTDGHLCLSMREAGVVIVDVNYRHCPETIFGKAFQDAWAALNWVINSATTLNINPSSISVGGISAGGNISFVLQHMARDAGLPLKLCLASVPPTTDCISYDSLTDSPYSSFSEFANGPVLPWDRIKYFGQSCFPAEKRDEIRKMWPEWWLAPIKAPNFKGLCPTFIRTAEYDMLRDEGEAYGLKLVEGGNKVTIKRYLGAVHTMMYLPLENEQRRSYHEDAIRALREAHGLAM</sequence>
<evidence type="ECO:0000259" key="2">
    <source>
        <dbReference type="Pfam" id="PF07859"/>
    </source>
</evidence>
<dbReference type="InterPro" id="IPR029058">
    <property type="entry name" value="AB_hydrolase_fold"/>
</dbReference>
<evidence type="ECO:0000313" key="4">
    <source>
        <dbReference type="Proteomes" id="UP001451303"/>
    </source>
</evidence>
<reference evidence="3 4" key="1">
    <citation type="submission" date="2023-09" db="EMBL/GenBank/DDBJ databases">
        <title>Multi-omics analysis of a traditional fermented food reveals byproduct-associated fungal strains for waste-to-food upcycling.</title>
        <authorList>
            <consortium name="Lawrence Berkeley National Laboratory"/>
            <person name="Rekdal V.M."/>
            <person name="Villalobos-Escobedo J.M."/>
            <person name="Rodriguez-Valeron N."/>
            <person name="Garcia M.O."/>
            <person name="Vasquez D.P."/>
            <person name="Damayanti I."/>
            <person name="Sorensen P.M."/>
            <person name="Baidoo E.E."/>
            <person name="De Carvalho A.C."/>
            <person name="Riley R."/>
            <person name="Lipzen A."/>
            <person name="He G."/>
            <person name="Yan M."/>
            <person name="Haridas S."/>
            <person name="Daum C."/>
            <person name="Yoshinaga Y."/>
            <person name="Ng V."/>
            <person name="Grigoriev I.V."/>
            <person name="Munk R."/>
            <person name="Nuraida L."/>
            <person name="Wijaya C.H."/>
            <person name="Morales P.-C."/>
            <person name="Keasling J.D."/>
        </authorList>
    </citation>
    <scope>NUCLEOTIDE SEQUENCE [LARGE SCALE GENOMIC DNA]</scope>
    <source>
        <strain evidence="3 4">FGSC 2613</strain>
    </source>
</reference>
<dbReference type="Gene3D" id="3.40.50.1820">
    <property type="entry name" value="alpha/beta hydrolase"/>
    <property type="match status" value="1"/>
</dbReference>